<sequence length="65" mass="6708">MEASTLLMACTLMFIGGDSAGTAGGIKVGTFAVLAAAMVTEVRAGPNPTVMGRRTAPHRTRCARR</sequence>
<protein>
    <submittedName>
        <fullName evidence="2">Uncharacterized protein</fullName>
    </submittedName>
</protein>
<comment type="caution">
    <text evidence="2">The sequence shown here is derived from an EMBL/GenBank/DDBJ whole genome shotgun (WGS) entry which is preliminary data.</text>
</comment>
<gene>
    <name evidence="2" type="ORF">ATE80_06545</name>
</gene>
<accession>A0A117IWX8</accession>
<dbReference type="AlphaFoldDB" id="A0A117IWX8"/>
<organism evidence="2 3">
    <name type="scientific">Streptomyces kanasensis</name>
    <dbReference type="NCBI Taxonomy" id="936756"/>
    <lineage>
        <taxon>Bacteria</taxon>
        <taxon>Bacillati</taxon>
        <taxon>Actinomycetota</taxon>
        <taxon>Actinomycetes</taxon>
        <taxon>Kitasatosporales</taxon>
        <taxon>Streptomycetaceae</taxon>
        <taxon>Streptomyces</taxon>
    </lineage>
</organism>
<evidence type="ECO:0000256" key="1">
    <source>
        <dbReference type="SAM" id="MobiDB-lite"/>
    </source>
</evidence>
<reference evidence="2 3" key="1">
    <citation type="submission" date="2015-11" db="EMBL/GenBank/DDBJ databases">
        <title>Genome-wide analysis reveals the secondary metabolome in Streptomyces kanasensis ZX01.</title>
        <authorList>
            <person name="Zhang G."/>
            <person name="Han L."/>
            <person name="Feng J."/>
            <person name="Zhang X."/>
        </authorList>
    </citation>
    <scope>NUCLEOTIDE SEQUENCE [LARGE SCALE GENOMIC DNA]</scope>
    <source>
        <strain evidence="2 3">ZX01</strain>
    </source>
</reference>
<dbReference type="RefSeq" id="WP_058941180.1">
    <property type="nucleotide sequence ID" value="NZ_LNSV01000010.1"/>
</dbReference>
<dbReference type="STRING" id="936756.ATE80_06545"/>
<evidence type="ECO:0000313" key="3">
    <source>
        <dbReference type="Proteomes" id="UP000054011"/>
    </source>
</evidence>
<feature type="compositionally biased region" description="Basic residues" evidence="1">
    <location>
        <begin position="55"/>
        <end position="65"/>
    </location>
</feature>
<proteinExistence type="predicted"/>
<dbReference type="Proteomes" id="UP000054011">
    <property type="component" value="Unassembled WGS sequence"/>
</dbReference>
<keyword evidence="3" id="KW-1185">Reference proteome</keyword>
<name>A0A117IWX8_9ACTN</name>
<evidence type="ECO:0000313" key="2">
    <source>
        <dbReference type="EMBL" id="KUH39590.1"/>
    </source>
</evidence>
<dbReference type="EMBL" id="LNSV01000010">
    <property type="protein sequence ID" value="KUH39590.1"/>
    <property type="molecule type" value="Genomic_DNA"/>
</dbReference>
<feature type="region of interest" description="Disordered" evidence="1">
    <location>
        <begin position="46"/>
        <end position="65"/>
    </location>
</feature>